<evidence type="ECO:0000313" key="1">
    <source>
        <dbReference type="EMBL" id="QFQ98820.1"/>
    </source>
</evidence>
<evidence type="ECO:0000313" key="2">
    <source>
        <dbReference type="Proteomes" id="UP000327294"/>
    </source>
</evidence>
<reference evidence="1 2" key="1">
    <citation type="submission" date="2019-10" db="EMBL/GenBank/DDBJ databases">
        <title>Streptomyces sp. strain GY16 isolated from leaves of Broussonetia papyrifera.</title>
        <authorList>
            <person name="Mo P."/>
        </authorList>
    </citation>
    <scope>NUCLEOTIDE SEQUENCE [LARGE SCALE GENOMIC DNA]</scope>
    <source>
        <strain evidence="1 2">GY16</strain>
    </source>
</reference>
<dbReference type="CDD" id="cd02440">
    <property type="entry name" value="AdoMet_MTases"/>
    <property type="match status" value="1"/>
</dbReference>
<dbReference type="GO" id="GO:0008168">
    <property type="term" value="F:methyltransferase activity"/>
    <property type="evidence" value="ECO:0007669"/>
    <property type="project" value="UniProtKB-KW"/>
</dbReference>
<dbReference type="Gene3D" id="3.40.50.150">
    <property type="entry name" value="Vaccinia Virus protein VP39"/>
    <property type="match status" value="1"/>
</dbReference>
<proteinExistence type="predicted"/>
<dbReference type="KEGG" id="sphv:F9278_24615"/>
<keyword evidence="1" id="KW-0489">Methyltransferase</keyword>
<dbReference type="Pfam" id="PF13578">
    <property type="entry name" value="Methyltransf_24"/>
    <property type="match status" value="1"/>
</dbReference>
<accession>A0A5P8K6Z7</accession>
<dbReference type="RefSeq" id="WP_152170260.1">
    <property type="nucleotide sequence ID" value="NZ_CP045096.1"/>
</dbReference>
<keyword evidence="1" id="KW-0808">Transferase</keyword>
<dbReference type="SUPFAM" id="SSF53335">
    <property type="entry name" value="S-adenosyl-L-methionine-dependent methyltransferases"/>
    <property type="match status" value="1"/>
</dbReference>
<dbReference type="EMBL" id="CP045096">
    <property type="protein sequence ID" value="QFQ98820.1"/>
    <property type="molecule type" value="Genomic_DNA"/>
</dbReference>
<keyword evidence="2" id="KW-1185">Reference proteome</keyword>
<dbReference type="PANTHER" id="PTHR43167:SF1">
    <property type="entry name" value="PUTATIVE (AFU_ORTHOLOGUE AFUA_6G01830)-RELATED"/>
    <property type="match status" value="1"/>
</dbReference>
<gene>
    <name evidence="1" type="ORF">F9278_24615</name>
</gene>
<protein>
    <submittedName>
        <fullName evidence="1">Methyltransferase domain-containing protein</fullName>
    </submittedName>
</protein>
<dbReference type="GO" id="GO:0032259">
    <property type="term" value="P:methylation"/>
    <property type="evidence" value="ECO:0007669"/>
    <property type="project" value="UniProtKB-KW"/>
</dbReference>
<dbReference type="AlphaFoldDB" id="A0A5P8K6Z7"/>
<dbReference type="PANTHER" id="PTHR43167">
    <property type="entry name" value="PUTATIVE (AFU_ORTHOLOGUE AFUA_6G01830)-RELATED"/>
    <property type="match status" value="1"/>
</dbReference>
<name>A0A5P8K6Z7_9ACTN</name>
<sequence>MDDFPRLSQLPTSLTELQQEARAAGFTMSCEPRTGSLLATLAAGRPGGRILELGTGVGEGTAWLLDGMDETATLVTVELDDSVQAVARKRFGDDERVAFVTGDGGRWLEEYDGAPFDLVFADTWPGKFTHLAAALDLVAAGGTYLVDDLTPAPGRPEGHEAAVTDLLAVLEGRSDFRTTRLTWSSGLLIAVRTGGTTTGTAS</sequence>
<organism evidence="1 2">
    <name type="scientific">Streptomyces phaeolivaceus</name>
    <dbReference type="NCBI Taxonomy" id="2653200"/>
    <lineage>
        <taxon>Bacteria</taxon>
        <taxon>Bacillati</taxon>
        <taxon>Actinomycetota</taxon>
        <taxon>Actinomycetes</taxon>
        <taxon>Kitasatosporales</taxon>
        <taxon>Streptomycetaceae</taxon>
        <taxon>Streptomyces</taxon>
    </lineage>
</organism>
<dbReference type="Proteomes" id="UP000327294">
    <property type="component" value="Chromosome"/>
</dbReference>
<dbReference type="InterPro" id="IPR029063">
    <property type="entry name" value="SAM-dependent_MTases_sf"/>
</dbReference>